<evidence type="ECO:0000313" key="1">
    <source>
        <dbReference type="EMBL" id="KAK9871506.1"/>
    </source>
</evidence>
<proteinExistence type="predicted"/>
<protein>
    <submittedName>
        <fullName evidence="1">Uncharacterized protein</fullName>
    </submittedName>
</protein>
<sequence>MELAFDLTAKEENANKQLEKATELLHNISSFKLPGDNLKDRSATVQESLKNFTKKLDDLYNNTQYSLNKANEAEQLLKKTG</sequence>
<evidence type="ECO:0000313" key="2">
    <source>
        <dbReference type="Proteomes" id="UP001431783"/>
    </source>
</evidence>
<keyword evidence="2" id="KW-1185">Reference proteome</keyword>
<dbReference type="EMBL" id="JARQZJ010000006">
    <property type="protein sequence ID" value="KAK9871506.1"/>
    <property type="molecule type" value="Genomic_DNA"/>
</dbReference>
<comment type="caution">
    <text evidence="1">The sequence shown here is derived from an EMBL/GenBank/DDBJ whole genome shotgun (WGS) entry which is preliminary data.</text>
</comment>
<reference evidence="1 2" key="1">
    <citation type="submission" date="2023-03" db="EMBL/GenBank/DDBJ databases">
        <title>Genome insight into feeding habits of ladybird beetles.</title>
        <authorList>
            <person name="Li H.-S."/>
            <person name="Huang Y.-H."/>
            <person name="Pang H."/>
        </authorList>
    </citation>
    <scope>NUCLEOTIDE SEQUENCE [LARGE SCALE GENOMIC DNA]</scope>
    <source>
        <strain evidence="1">SYSU_2023b</strain>
        <tissue evidence="1">Whole body</tissue>
    </source>
</reference>
<organism evidence="1 2">
    <name type="scientific">Henosepilachna vigintioctopunctata</name>
    <dbReference type="NCBI Taxonomy" id="420089"/>
    <lineage>
        <taxon>Eukaryota</taxon>
        <taxon>Metazoa</taxon>
        <taxon>Ecdysozoa</taxon>
        <taxon>Arthropoda</taxon>
        <taxon>Hexapoda</taxon>
        <taxon>Insecta</taxon>
        <taxon>Pterygota</taxon>
        <taxon>Neoptera</taxon>
        <taxon>Endopterygota</taxon>
        <taxon>Coleoptera</taxon>
        <taxon>Polyphaga</taxon>
        <taxon>Cucujiformia</taxon>
        <taxon>Coccinelloidea</taxon>
        <taxon>Coccinellidae</taxon>
        <taxon>Epilachninae</taxon>
        <taxon>Epilachnini</taxon>
        <taxon>Henosepilachna</taxon>
    </lineage>
</organism>
<dbReference type="AlphaFoldDB" id="A0AAW1TTM2"/>
<dbReference type="Proteomes" id="UP001431783">
    <property type="component" value="Unassembled WGS sequence"/>
</dbReference>
<name>A0AAW1TTM2_9CUCU</name>
<accession>A0AAW1TTM2</accession>
<gene>
    <name evidence="1" type="ORF">WA026_012877</name>
</gene>